<sequence length="505" mass="55389">MIQVYEAGLDWESAVGTVYMPSAKTGKSLRRAESSSAFYQRLHVVSTAAPTNGNIVSFQWLVSDLLWFGGTLHSGTLCGVPIRLLGSLPQPEVHVYMDTSGDGICILIPEAKRCVANTFDADELSDPVFDINVGEQFAVASVSPMFGPSWDNGYVPRTYKLSVSHCAAQELNRSIRFVKATWRFHISTAHLPEACNSVTDAGSRLRNLVSRTSRPCGRKFQFYHSYDGFLQRSRCTSNRTTGGKLKAALRQNIEPMIDVTPMQQGSRSYSSLLLVCRIARYIELPIHRFAKCSHLSWHHQVRYGYSFNLSIRHRLCFGCVGCWHISNAEVQPTSLTSAEFSRSSISTRPATANMGAAVLGYTTYVGVNGLVNRFVICRSDVTITDNPDLPTVAKSRSSPVTLIFRESKTDQAGKSTTYMQVAYGIGGFKVAPLCWANGAILPVNAVVKIIKRAAEPTATSLPSSLLIHSTVVVSRLFFKLGVTIQPSRFQISGQVTASSVTSMSK</sequence>
<keyword evidence="2" id="KW-1185">Reference proteome</keyword>
<evidence type="ECO:0000313" key="1">
    <source>
        <dbReference type="EMBL" id="POM69242.1"/>
    </source>
</evidence>
<accession>A0A2P4XUN2</accession>
<organism evidence="1 2">
    <name type="scientific">Phytophthora palmivora</name>
    <dbReference type="NCBI Taxonomy" id="4796"/>
    <lineage>
        <taxon>Eukaryota</taxon>
        <taxon>Sar</taxon>
        <taxon>Stramenopiles</taxon>
        <taxon>Oomycota</taxon>
        <taxon>Peronosporomycetes</taxon>
        <taxon>Peronosporales</taxon>
        <taxon>Peronosporaceae</taxon>
        <taxon>Phytophthora</taxon>
    </lineage>
</organism>
<proteinExistence type="predicted"/>
<comment type="caution">
    <text evidence="1">The sequence shown here is derived from an EMBL/GenBank/DDBJ whole genome shotgun (WGS) entry which is preliminary data.</text>
</comment>
<evidence type="ECO:0000313" key="2">
    <source>
        <dbReference type="Proteomes" id="UP000237271"/>
    </source>
</evidence>
<dbReference type="OrthoDB" id="122897at2759"/>
<protein>
    <submittedName>
        <fullName evidence="1">Uncharacterized protein</fullName>
    </submittedName>
</protein>
<dbReference type="AlphaFoldDB" id="A0A2P4XUN2"/>
<dbReference type="EMBL" id="NCKW01007906">
    <property type="protein sequence ID" value="POM69242.1"/>
    <property type="molecule type" value="Genomic_DNA"/>
</dbReference>
<dbReference type="Proteomes" id="UP000237271">
    <property type="component" value="Unassembled WGS sequence"/>
</dbReference>
<gene>
    <name evidence="1" type="ORF">PHPALM_14491</name>
</gene>
<reference evidence="1 2" key="1">
    <citation type="journal article" date="2017" name="Genome Biol. Evol.">
        <title>Phytophthora megakarya and P. palmivora, closely related causal agents of cacao black pod rot, underwent increases in genome sizes and gene numbers by different mechanisms.</title>
        <authorList>
            <person name="Ali S.S."/>
            <person name="Shao J."/>
            <person name="Lary D.J."/>
            <person name="Kronmiller B."/>
            <person name="Shen D."/>
            <person name="Strem M.D."/>
            <person name="Amoako-Attah I."/>
            <person name="Akrofi A.Y."/>
            <person name="Begoude B.A."/>
            <person name="Ten Hoopen G.M."/>
            <person name="Coulibaly K."/>
            <person name="Kebe B.I."/>
            <person name="Melnick R.L."/>
            <person name="Guiltinan M.J."/>
            <person name="Tyler B.M."/>
            <person name="Meinhardt L.W."/>
            <person name="Bailey B.A."/>
        </authorList>
    </citation>
    <scope>NUCLEOTIDE SEQUENCE [LARGE SCALE GENOMIC DNA]</scope>
    <source>
        <strain evidence="2">sbr112.9</strain>
    </source>
</reference>
<name>A0A2P4XUN2_9STRA</name>